<evidence type="ECO:0000313" key="13">
    <source>
        <dbReference type="Proteomes" id="UP000280501"/>
    </source>
</evidence>
<feature type="transmembrane region" description="Helical" evidence="10">
    <location>
        <begin position="122"/>
        <end position="140"/>
    </location>
</feature>
<dbReference type="Gene3D" id="3.40.50.300">
    <property type="entry name" value="P-loop containing nucleotide triphosphate hydrolases"/>
    <property type="match status" value="1"/>
</dbReference>
<gene>
    <name evidence="12" type="ORF">EDD34_1181</name>
</gene>
<dbReference type="CDD" id="cd03219">
    <property type="entry name" value="ABC_Mj1267_LivG_branched"/>
    <property type="match status" value="1"/>
</dbReference>
<feature type="transmembrane region" description="Helical" evidence="10">
    <location>
        <begin position="212"/>
        <end position="235"/>
    </location>
</feature>
<dbReference type="FunFam" id="3.40.50.300:FF:000421">
    <property type="entry name" value="Branched-chain amino acid ABC transporter ATP-binding protein"/>
    <property type="match status" value="1"/>
</dbReference>
<evidence type="ECO:0000256" key="9">
    <source>
        <dbReference type="SAM" id="MobiDB-lite"/>
    </source>
</evidence>
<reference evidence="12 13" key="1">
    <citation type="submission" date="2018-11" db="EMBL/GenBank/DDBJ databases">
        <title>Sequencing the genomes of 1000 actinobacteria strains.</title>
        <authorList>
            <person name="Klenk H.-P."/>
        </authorList>
    </citation>
    <scope>NUCLEOTIDE SEQUENCE [LARGE SCALE GENOMIC DNA]</scope>
    <source>
        <strain evidence="12 13">DSM 15700</strain>
    </source>
</reference>
<dbReference type="Proteomes" id="UP000280501">
    <property type="component" value="Unassembled WGS sequence"/>
</dbReference>
<dbReference type="GO" id="GO:0016887">
    <property type="term" value="F:ATP hydrolysis activity"/>
    <property type="evidence" value="ECO:0007669"/>
    <property type="project" value="InterPro"/>
</dbReference>
<evidence type="ECO:0000256" key="5">
    <source>
        <dbReference type="ARBA" id="ARBA00022741"/>
    </source>
</evidence>
<comment type="subcellular location">
    <subcellularLocation>
        <location evidence="1">Cell membrane</location>
        <topology evidence="1">Multi-pass membrane protein</topology>
    </subcellularLocation>
</comment>
<dbReference type="EMBL" id="RKQZ01000001">
    <property type="protein sequence ID" value="RPF20584.1"/>
    <property type="molecule type" value="Genomic_DNA"/>
</dbReference>
<dbReference type="GO" id="GO:0015658">
    <property type="term" value="F:branched-chain amino acid transmembrane transporter activity"/>
    <property type="evidence" value="ECO:0007669"/>
    <property type="project" value="InterPro"/>
</dbReference>
<dbReference type="PANTHER" id="PTHR45772">
    <property type="entry name" value="CONSERVED COMPONENT OF ABC TRANSPORTER FOR NATURAL AMINO ACIDS-RELATED"/>
    <property type="match status" value="1"/>
</dbReference>
<dbReference type="Pfam" id="PF02653">
    <property type="entry name" value="BPD_transp_2"/>
    <property type="match status" value="1"/>
</dbReference>
<feature type="transmembrane region" description="Helical" evidence="10">
    <location>
        <begin position="60"/>
        <end position="80"/>
    </location>
</feature>
<dbReference type="OrthoDB" id="9805514at2"/>
<dbReference type="InterPro" id="IPR051120">
    <property type="entry name" value="ABC_AA/LPS_Transport"/>
</dbReference>
<evidence type="ECO:0000256" key="7">
    <source>
        <dbReference type="ARBA" id="ARBA00022989"/>
    </source>
</evidence>
<keyword evidence="8 10" id="KW-0472">Membrane</keyword>
<feature type="transmembrane region" description="Helical" evidence="10">
    <location>
        <begin position="247"/>
        <end position="264"/>
    </location>
</feature>
<evidence type="ECO:0000256" key="6">
    <source>
        <dbReference type="ARBA" id="ARBA00022840"/>
    </source>
</evidence>
<comment type="caution">
    <text evidence="12">The sequence shown here is derived from an EMBL/GenBank/DDBJ whole genome shotgun (WGS) entry which is preliminary data.</text>
</comment>
<dbReference type="RefSeq" id="WP_123813730.1">
    <property type="nucleotide sequence ID" value="NZ_RKQZ01000001.1"/>
</dbReference>
<dbReference type="Pfam" id="PF00005">
    <property type="entry name" value="ABC_tran"/>
    <property type="match status" value="1"/>
</dbReference>
<keyword evidence="3" id="KW-1003">Cell membrane</keyword>
<keyword evidence="6" id="KW-0067">ATP-binding</keyword>
<feature type="transmembrane region" description="Helical" evidence="10">
    <location>
        <begin position="173"/>
        <end position="192"/>
    </location>
</feature>
<evidence type="ECO:0000256" key="4">
    <source>
        <dbReference type="ARBA" id="ARBA00022692"/>
    </source>
</evidence>
<evidence type="ECO:0000313" key="12">
    <source>
        <dbReference type="EMBL" id="RPF20584.1"/>
    </source>
</evidence>
<evidence type="ECO:0000256" key="3">
    <source>
        <dbReference type="ARBA" id="ARBA00022475"/>
    </source>
</evidence>
<feature type="domain" description="ABC transporter" evidence="11">
    <location>
        <begin position="328"/>
        <end position="575"/>
    </location>
</feature>
<dbReference type="InterPro" id="IPR003593">
    <property type="entry name" value="AAA+_ATPase"/>
</dbReference>
<keyword evidence="2" id="KW-0813">Transport</keyword>
<keyword evidence="7 10" id="KW-1133">Transmembrane helix</keyword>
<dbReference type="Pfam" id="PF12399">
    <property type="entry name" value="BCA_ABC_TP_C"/>
    <property type="match status" value="1"/>
</dbReference>
<evidence type="ECO:0000256" key="8">
    <source>
        <dbReference type="ARBA" id="ARBA00023136"/>
    </source>
</evidence>
<dbReference type="GO" id="GO:0005886">
    <property type="term" value="C:plasma membrane"/>
    <property type="evidence" value="ECO:0007669"/>
    <property type="project" value="UniProtKB-SubCell"/>
</dbReference>
<evidence type="ECO:0000256" key="10">
    <source>
        <dbReference type="SAM" id="Phobius"/>
    </source>
</evidence>
<dbReference type="InterPro" id="IPR043428">
    <property type="entry name" value="LivM-like"/>
</dbReference>
<dbReference type="InterPro" id="IPR032823">
    <property type="entry name" value="BCA_ABC_TP_C"/>
</dbReference>
<feature type="transmembrane region" description="Helical" evidence="10">
    <location>
        <begin position="6"/>
        <end position="24"/>
    </location>
</feature>
<keyword evidence="5" id="KW-0547">Nucleotide-binding</keyword>
<dbReference type="AlphaFoldDB" id="A0A3N4YMN0"/>
<keyword evidence="4 10" id="KW-0812">Transmembrane</keyword>
<keyword evidence="13" id="KW-1185">Reference proteome</keyword>
<dbReference type="GO" id="GO:0005524">
    <property type="term" value="F:ATP binding"/>
    <property type="evidence" value="ECO:0007669"/>
    <property type="project" value="UniProtKB-KW"/>
</dbReference>
<evidence type="ECO:0000256" key="1">
    <source>
        <dbReference type="ARBA" id="ARBA00004651"/>
    </source>
</evidence>
<feature type="compositionally biased region" description="Low complexity" evidence="9">
    <location>
        <begin position="300"/>
        <end position="311"/>
    </location>
</feature>
<proteinExistence type="predicted"/>
<dbReference type="SUPFAM" id="SSF52540">
    <property type="entry name" value="P-loop containing nucleoside triphosphate hydrolases"/>
    <property type="match status" value="1"/>
</dbReference>
<name>A0A3N4YMN0_9MICO</name>
<sequence length="578" mass="59084">MLTDSTLVFVALAGIFAFSFYAVLVAGQLSLGQAGFAALAAYASAVLAPDPGEAGDAVTLAVALAIGVGVGVVAAVLLGLPTMRLRGVFLAIATLGFAEAVRILLVNAEWTGGAQGMSVPKVVTPGIAWALLALVAYLFWRQGPTRYGRALAAIREDELAARTTGIDVGAHRLAAFVTAGGTAGAYGALTAFTMRFIDPGLFDFASAIDGLVMAVVGGSTVWFGPVLGGAFLTLVPEIQRAAGLEAGWIRPFLASLLLLAVILFRPGGLASFFPVGRGPRPAGRGTARGAGGDAADDDPGAPGASGAATEPAHPHRRRARVAAGDVVARLTGISKDYGGVHALRGVDLQLRAGEVVGLIGPNGAGKTTCVNILSGLVPPSDGTAEVLGLDPARTPVHRVAAAGVARTFQHAKLFGRLSVLDNVLAGAHLVTRGTFLRRLLWLPSARRDERAAVVHATACLERVGIADKAGLAAGELSYGDQRRVEIARALAADPALVILDEPAAGMNRVEAAALGELITSLAADGLTILLIEHDVGLVMRTCDRVTVLDFGAVIASGEPAHVRDHPDVVAAYLGTEAV</sequence>
<dbReference type="PROSITE" id="PS50893">
    <property type="entry name" value="ABC_TRANSPORTER_2"/>
    <property type="match status" value="1"/>
</dbReference>
<dbReference type="PROSITE" id="PS00211">
    <property type="entry name" value="ABC_TRANSPORTER_1"/>
    <property type="match status" value="1"/>
</dbReference>
<protein>
    <submittedName>
        <fullName evidence="12">Branched-chain amino acid transport system permease protein</fullName>
    </submittedName>
</protein>
<dbReference type="CDD" id="cd06581">
    <property type="entry name" value="TM_PBP1_LivM_like"/>
    <property type="match status" value="1"/>
</dbReference>
<organism evidence="12 13">
    <name type="scientific">Myceligenerans xiligouense</name>
    <dbReference type="NCBI Taxonomy" id="253184"/>
    <lineage>
        <taxon>Bacteria</taxon>
        <taxon>Bacillati</taxon>
        <taxon>Actinomycetota</taxon>
        <taxon>Actinomycetes</taxon>
        <taxon>Micrococcales</taxon>
        <taxon>Promicromonosporaceae</taxon>
        <taxon>Myceligenerans</taxon>
    </lineage>
</organism>
<evidence type="ECO:0000259" key="11">
    <source>
        <dbReference type="PROSITE" id="PS50893"/>
    </source>
</evidence>
<dbReference type="InterPro" id="IPR027417">
    <property type="entry name" value="P-loop_NTPase"/>
</dbReference>
<accession>A0A3N4YMN0</accession>
<dbReference type="SMART" id="SM00382">
    <property type="entry name" value="AAA"/>
    <property type="match status" value="1"/>
</dbReference>
<evidence type="ECO:0000256" key="2">
    <source>
        <dbReference type="ARBA" id="ARBA00022448"/>
    </source>
</evidence>
<dbReference type="InterPro" id="IPR001851">
    <property type="entry name" value="ABC_transp_permease"/>
</dbReference>
<feature type="transmembrane region" description="Helical" evidence="10">
    <location>
        <begin position="87"/>
        <end position="110"/>
    </location>
</feature>
<dbReference type="InterPro" id="IPR017871">
    <property type="entry name" value="ABC_transporter-like_CS"/>
</dbReference>
<feature type="region of interest" description="Disordered" evidence="9">
    <location>
        <begin position="281"/>
        <end position="318"/>
    </location>
</feature>
<dbReference type="InterPro" id="IPR003439">
    <property type="entry name" value="ABC_transporter-like_ATP-bd"/>
</dbReference>